<protein>
    <submittedName>
        <fullName evidence="5">Ig-like domain-containing protein</fullName>
    </submittedName>
</protein>
<name>A0A939IJM9_CLOAM</name>
<dbReference type="PRINTS" id="PR00501">
    <property type="entry name" value="KELCHREPEAT"/>
</dbReference>
<keyword evidence="2" id="KW-0677">Repeat</keyword>
<reference evidence="5" key="1">
    <citation type="submission" date="2021-02" db="EMBL/GenBank/DDBJ databases">
        <title>Abyssanaerobacter marinus gen.nov., sp., nov, anaerobic bacterium isolated from the Onnuri vent field of Indian Ocean and suggestion of Mogibacteriaceae fam. nov., and proposal of reclassification of ambiguous this family's genus member.</title>
        <authorList>
            <person name="Kim Y.J."/>
            <person name="Yang J.-A."/>
        </authorList>
    </citation>
    <scope>NUCLEOTIDE SEQUENCE</scope>
    <source>
        <strain evidence="5">DSM 2634</strain>
    </source>
</reference>
<dbReference type="Pfam" id="PF02368">
    <property type="entry name" value="Big_2"/>
    <property type="match status" value="1"/>
</dbReference>
<dbReference type="InterPro" id="IPR008964">
    <property type="entry name" value="Invasin/intimin_cell_adhesion"/>
</dbReference>
<keyword evidence="3" id="KW-0732">Signal</keyword>
<organism evidence="5 6">
    <name type="scientific">Clostridium aminobutyricum</name>
    <dbReference type="NCBI Taxonomy" id="33953"/>
    <lineage>
        <taxon>Bacteria</taxon>
        <taxon>Bacillati</taxon>
        <taxon>Bacillota</taxon>
        <taxon>Clostridia</taxon>
        <taxon>Eubacteriales</taxon>
        <taxon>Clostridiaceae</taxon>
        <taxon>Clostridium</taxon>
    </lineage>
</organism>
<dbReference type="InterPro" id="IPR011498">
    <property type="entry name" value="Kelch_2"/>
</dbReference>
<feature type="signal peptide" evidence="3">
    <location>
        <begin position="1"/>
        <end position="24"/>
    </location>
</feature>
<evidence type="ECO:0000259" key="4">
    <source>
        <dbReference type="SMART" id="SM00635"/>
    </source>
</evidence>
<keyword evidence="1" id="KW-0880">Kelch repeat</keyword>
<dbReference type="InterPro" id="IPR003343">
    <property type="entry name" value="Big_2"/>
</dbReference>
<feature type="domain" description="BIG2" evidence="4">
    <location>
        <begin position="380"/>
        <end position="452"/>
    </location>
</feature>
<evidence type="ECO:0000256" key="2">
    <source>
        <dbReference type="ARBA" id="ARBA00022737"/>
    </source>
</evidence>
<comment type="caution">
    <text evidence="5">The sequence shown here is derived from an EMBL/GenBank/DDBJ whole genome shotgun (WGS) entry which is preliminary data.</text>
</comment>
<sequence>MKRFIAIIMTLCLILGLSSVSVWATEAATWQSETPVPEKTNPAEACTVGNKIYVFGAISSGHTVKIYDTETDTWAIAQSMPIYKTGFGCSLVEGKVYIIGGSSKSVEIYDIQTDTWTMGQPMTVTRQHISSSAVGDKIYVFGGSDAGNKWYTTVEIYDTQTDTWTTGQSMPTKRDQLSTAAVGNKIYVFGGSGGSGNILDKVEIYDTQTDTWTTGQSMPTRRCALSLSVVGNKIYVIGGYSPSESYLDKVEIYDTQTDTWTNGPSMLTKRQNLGTTAVGGKIYAIGGINSSGALKVVESLDVSNEMPTPSLAVLLEEGDTVQLSNSYNLNKNTNYTWSSTNESVATVDGNGKVTAVSAGNTDIYVQDADGTFNECIPIKVVAGTDVLRSAVHLKIGETAALYVTDDISEVTWSSMDESIATVSSDGVIIGINRGLTIIQATYNGEMYQIYVRVTR</sequence>
<feature type="domain" description="BIG2" evidence="4">
    <location>
        <begin position="301"/>
        <end position="377"/>
    </location>
</feature>
<dbReference type="RefSeq" id="WP_206582581.1">
    <property type="nucleotide sequence ID" value="NZ_JAFJZZ010000004.1"/>
</dbReference>
<dbReference type="Proteomes" id="UP000664545">
    <property type="component" value="Unassembled WGS sequence"/>
</dbReference>
<dbReference type="Gene3D" id="2.120.10.80">
    <property type="entry name" value="Kelch-type beta propeller"/>
    <property type="match status" value="2"/>
</dbReference>
<dbReference type="EMBL" id="JAFJZZ010000004">
    <property type="protein sequence ID" value="MBN7773744.1"/>
    <property type="molecule type" value="Genomic_DNA"/>
</dbReference>
<evidence type="ECO:0000313" key="6">
    <source>
        <dbReference type="Proteomes" id="UP000664545"/>
    </source>
</evidence>
<dbReference type="PANTHER" id="PTHR46260:SF3">
    <property type="entry name" value="RING-TYPE DOMAIN-CONTAINING PROTEIN"/>
    <property type="match status" value="1"/>
</dbReference>
<dbReference type="SUPFAM" id="SSF50965">
    <property type="entry name" value="Galactose oxidase, central domain"/>
    <property type="match status" value="1"/>
</dbReference>
<keyword evidence="6" id="KW-1185">Reference proteome</keyword>
<dbReference type="AlphaFoldDB" id="A0A939IJM9"/>
<evidence type="ECO:0000256" key="3">
    <source>
        <dbReference type="SAM" id="SignalP"/>
    </source>
</evidence>
<dbReference type="PANTHER" id="PTHR46260">
    <property type="entry name" value="RING-TYPE DOMAIN-CONTAINING PROTEIN"/>
    <property type="match status" value="1"/>
</dbReference>
<evidence type="ECO:0000256" key="1">
    <source>
        <dbReference type="ARBA" id="ARBA00022441"/>
    </source>
</evidence>
<dbReference type="Pfam" id="PF24681">
    <property type="entry name" value="Kelch_KLHDC2_KLHL20_DRC7"/>
    <property type="match status" value="1"/>
</dbReference>
<dbReference type="SUPFAM" id="SSF49373">
    <property type="entry name" value="Invasin/intimin cell-adhesion fragments"/>
    <property type="match status" value="2"/>
</dbReference>
<gene>
    <name evidence="5" type="ORF">JYB65_10255</name>
</gene>
<evidence type="ECO:0000313" key="5">
    <source>
        <dbReference type="EMBL" id="MBN7773744.1"/>
    </source>
</evidence>
<dbReference type="Gene3D" id="2.60.40.1080">
    <property type="match status" value="2"/>
</dbReference>
<proteinExistence type="predicted"/>
<dbReference type="SMART" id="SM00635">
    <property type="entry name" value="BID_2"/>
    <property type="match status" value="2"/>
</dbReference>
<dbReference type="InterPro" id="IPR051746">
    <property type="entry name" value="Kelch_domain_containing_8"/>
</dbReference>
<accession>A0A939IJM9</accession>
<dbReference type="SMART" id="SM00612">
    <property type="entry name" value="Kelch"/>
    <property type="match status" value="6"/>
</dbReference>
<dbReference type="InterPro" id="IPR006652">
    <property type="entry name" value="Kelch_1"/>
</dbReference>
<dbReference type="Pfam" id="PF07646">
    <property type="entry name" value="Kelch_2"/>
    <property type="match status" value="1"/>
</dbReference>
<dbReference type="InterPro" id="IPR011043">
    <property type="entry name" value="Gal_Oxase/kelch_b-propeller"/>
</dbReference>
<dbReference type="InterPro" id="IPR015915">
    <property type="entry name" value="Kelch-typ_b-propeller"/>
</dbReference>
<feature type="chain" id="PRO_5039679094" evidence="3">
    <location>
        <begin position="25"/>
        <end position="455"/>
    </location>
</feature>